<dbReference type="Proteomes" id="UP001246372">
    <property type="component" value="Unassembled WGS sequence"/>
</dbReference>
<dbReference type="NCBIfam" id="TIGR01352">
    <property type="entry name" value="tonB_Cterm"/>
    <property type="match status" value="1"/>
</dbReference>
<feature type="region of interest" description="Disordered" evidence="5">
    <location>
        <begin position="63"/>
        <end position="213"/>
    </location>
</feature>
<keyword evidence="2 6" id="KW-0812">Transmembrane</keyword>
<feature type="transmembrane region" description="Helical" evidence="6">
    <location>
        <begin position="20"/>
        <end position="42"/>
    </location>
</feature>
<feature type="compositionally biased region" description="Basic and acidic residues" evidence="5">
    <location>
        <begin position="97"/>
        <end position="187"/>
    </location>
</feature>
<name>A0ABU3P842_9BURK</name>
<accession>A0ABU3P842</accession>
<evidence type="ECO:0000256" key="4">
    <source>
        <dbReference type="ARBA" id="ARBA00023136"/>
    </source>
</evidence>
<keyword evidence="4 6" id="KW-0472">Membrane</keyword>
<comment type="caution">
    <text evidence="7">The sequence shown here is derived from an EMBL/GenBank/DDBJ whole genome shotgun (WGS) entry which is preliminary data.</text>
</comment>
<feature type="compositionally biased region" description="Polar residues" evidence="5">
    <location>
        <begin position="196"/>
        <end position="212"/>
    </location>
</feature>
<reference evidence="7" key="1">
    <citation type="submission" date="2023-09" db="EMBL/GenBank/DDBJ databases">
        <title>Paucibacter sp. APW11 Genome sequencing and assembly.</title>
        <authorList>
            <person name="Kim I."/>
        </authorList>
    </citation>
    <scope>NUCLEOTIDE SEQUENCE</scope>
    <source>
        <strain evidence="7">APW11</strain>
    </source>
</reference>
<sequence>MSSTALGHADPFRPPAAPGVARGFGFAIVAHALLVLALSAGISWHAQPEPAFEAELWSVVPQAAAPRAAEPEPEPEPKPEPVAKTAPPPEEAQQQQRDAEITIARDKKRREDEAKRQAELEAERKKRELQAKQEQQDKLEKERTKERERQKELDKKKAEDKQRQQQEARDKAREDAKREQLRQDNLKRMMGLAGATGSSNSTGTALQSSGPSATYAGRIKARIRPNIIFTDSGNGNPVAEVEVRVAPDGNIIARKLLKASGDADWDKAVLRAIDKTETLPRDTDGRVPPVIVISFKPGE</sequence>
<evidence type="ECO:0000256" key="2">
    <source>
        <dbReference type="ARBA" id="ARBA00022692"/>
    </source>
</evidence>
<evidence type="ECO:0000256" key="5">
    <source>
        <dbReference type="SAM" id="MobiDB-lite"/>
    </source>
</evidence>
<dbReference type="NCBIfam" id="TIGR02794">
    <property type="entry name" value="tolA_full"/>
    <property type="match status" value="1"/>
</dbReference>
<protein>
    <submittedName>
        <fullName evidence="7">Cell envelope integrity protein TolA</fullName>
    </submittedName>
</protein>
<dbReference type="EMBL" id="JAVXZY010000002">
    <property type="protein sequence ID" value="MDT8998734.1"/>
    <property type="molecule type" value="Genomic_DNA"/>
</dbReference>
<dbReference type="InterPro" id="IPR006260">
    <property type="entry name" value="TonB/TolA_C"/>
</dbReference>
<dbReference type="Pfam" id="PF13103">
    <property type="entry name" value="TonB_2"/>
    <property type="match status" value="1"/>
</dbReference>
<organism evidence="7 8">
    <name type="scientific">Roseateles aquae</name>
    <dbReference type="NCBI Taxonomy" id="3077235"/>
    <lineage>
        <taxon>Bacteria</taxon>
        <taxon>Pseudomonadati</taxon>
        <taxon>Pseudomonadota</taxon>
        <taxon>Betaproteobacteria</taxon>
        <taxon>Burkholderiales</taxon>
        <taxon>Sphaerotilaceae</taxon>
        <taxon>Roseateles</taxon>
    </lineage>
</organism>
<keyword evidence="3 6" id="KW-1133">Transmembrane helix</keyword>
<dbReference type="InterPro" id="IPR014161">
    <property type="entry name" value="Tol-Pal_TolA"/>
</dbReference>
<evidence type="ECO:0000313" key="8">
    <source>
        <dbReference type="Proteomes" id="UP001246372"/>
    </source>
</evidence>
<evidence type="ECO:0000256" key="3">
    <source>
        <dbReference type="ARBA" id="ARBA00022989"/>
    </source>
</evidence>
<evidence type="ECO:0000313" key="7">
    <source>
        <dbReference type="EMBL" id="MDT8998734.1"/>
    </source>
</evidence>
<keyword evidence="8" id="KW-1185">Reference proteome</keyword>
<dbReference type="Gene3D" id="3.30.1150.10">
    <property type="match status" value="1"/>
</dbReference>
<gene>
    <name evidence="7" type="primary">tolA</name>
    <name evidence="7" type="ORF">RQP53_05565</name>
</gene>
<evidence type="ECO:0000256" key="6">
    <source>
        <dbReference type="SAM" id="Phobius"/>
    </source>
</evidence>
<proteinExistence type="predicted"/>
<evidence type="ECO:0000256" key="1">
    <source>
        <dbReference type="ARBA" id="ARBA00004167"/>
    </source>
</evidence>
<dbReference type="SUPFAM" id="SSF74653">
    <property type="entry name" value="TolA/TonB C-terminal domain"/>
    <property type="match status" value="1"/>
</dbReference>
<comment type="subcellular location">
    <subcellularLocation>
        <location evidence="1">Membrane</location>
        <topology evidence="1">Single-pass membrane protein</topology>
    </subcellularLocation>
</comment>
<dbReference type="RefSeq" id="WP_315649241.1">
    <property type="nucleotide sequence ID" value="NZ_JAVXZY010000002.1"/>
</dbReference>